<sequence>MVAMDSHCILSIVEGGLHHYQGPHGGGGGGGGGRRPGTSISECTETHSPIHMQLQDSDLWKEFHRKTNEMIVTKSGRRMFPVIKLNVEGLEPRAMYSVAIEFVQIGAHRWKYMNGDWVAGGKSEPAPQQSQSLYIHPESPNFGAHWMRESVSFSKVKLTNKPSAQGGQVRKCQVVLNSLHKYEPRVHVIRVDSQEGCDKIFTFNFLETQFIAVTAYQNEEVTQLKIRHNPFAKAFQDARERPINEINNNQMGEGGGGGVGPPNKVVINDSLHHHHHHPHHPHHQGSHSPPTPNSWSNSPYNHSQGMGANIGSPFGGSTGTGGSGIHCERLATLRSHRAMPYGLDRPHIKRSPSPYGMSCELRHK</sequence>
<evidence type="ECO:0000256" key="4">
    <source>
        <dbReference type="ARBA" id="ARBA00023163"/>
    </source>
</evidence>
<evidence type="ECO:0000259" key="8">
    <source>
        <dbReference type="PROSITE" id="PS50252"/>
    </source>
</evidence>
<keyword evidence="4" id="KW-0804">Transcription</keyword>
<reference evidence="9" key="1">
    <citation type="submission" date="2020-11" db="EMBL/GenBank/DDBJ databases">
        <authorList>
            <person name="Tran Van P."/>
        </authorList>
    </citation>
    <scope>NUCLEOTIDE SEQUENCE</scope>
</reference>
<dbReference type="InterPro" id="IPR008967">
    <property type="entry name" value="p53-like_TF_DNA-bd_sf"/>
</dbReference>
<dbReference type="InterPro" id="IPR036960">
    <property type="entry name" value="T-box_sf"/>
</dbReference>
<keyword evidence="3 6" id="KW-0238">DNA-binding</keyword>
<feature type="domain" description="T-box" evidence="8">
    <location>
        <begin position="54"/>
        <end position="237"/>
    </location>
</feature>
<evidence type="ECO:0000256" key="5">
    <source>
        <dbReference type="ARBA" id="ARBA00023242"/>
    </source>
</evidence>
<dbReference type="Gene3D" id="2.60.40.820">
    <property type="entry name" value="Transcription factor, T-box"/>
    <property type="match status" value="1"/>
</dbReference>
<keyword evidence="10" id="KW-1185">Reference proteome</keyword>
<dbReference type="PROSITE" id="PS01283">
    <property type="entry name" value="TBOX_1"/>
    <property type="match status" value="1"/>
</dbReference>
<protein>
    <recommendedName>
        <fullName evidence="8">T-box domain-containing protein</fullName>
    </recommendedName>
</protein>
<dbReference type="GO" id="GO:0045893">
    <property type="term" value="P:positive regulation of DNA-templated transcription"/>
    <property type="evidence" value="ECO:0007669"/>
    <property type="project" value="InterPro"/>
</dbReference>
<dbReference type="PANTHER" id="PTHR11267:SF106">
    <property type="entry name" value="T-RELATED PROTEIN"/>
    <property type="match status" value="1"/>
</dbReference>
<evidence type="ECO:0000313" key="10">
    <source>
        <dbReference type="Proteomes" id="UP000728032"/>
    </source>
</evidence>
<dbReference type="PRINTS" id="PR00937">
    <property type="entry name" value="TBOX"/>
</dbReference>
<gene>
    <name evidence="9" type="ORF">ONB1V03_LOCUS12141</name>
</gene>
<dbReference type="CDD" id="cd20192">
    <property type="entry name" value="T-box_TBXT_TBX19-like"/>
    <property type="match status" value="1"/>
</dbReference>
<dbReference type="OrthoDB" id="7442607at2759"/>
<dbReference type="InterPro" id="IPR018186">
    <property type="entry name" value="TF_T-box_CS"/>
</dbReference>
<dbReference type="GO" id="GO:0000981">
    <property type="term" value="F:DNA-binding transcription factor activity, RNA polymerase II-specific"/>
    <property type="evidence" value="ECO:0007669"/>
    <property type="project" value="TreeGrafter"/>
</dbReference>
<comment type="subcellular location">
    <subcellularLocation>
        <location evidence="1 6">Nucleus</location>
    </subcellularLocation>
</comment>
<dbReference type="EMBL" id="CAJPVJ010009582">
    <property type="protein sequence ID" value="CAG2172685.1"/>
    <property type="molecule type" value="Genomic_DNA"/>
</dbReference>
<evidence type="ECO:0000256" key="7">
    <source>
        <dbReference type="SAM" id="MobiDB-lite"/>
    </source>
</evidence>
<evidence type="ECO:0000313" key="9">
    <source>
        <dbReference type="EMBL" id="CAD7655498.1"/>
    </source>
</evidence>
<accession>A0A7R9QRU4</accession>
<feature type="compositionally biased region" description="Basic residues" evidence="7">
    <location>
        <begin position="272"/>
        <end position="285"/>
    </location>
</feature>
<evidence type="ECO:0000256" key="6">
    <source>
        <dbReference type="PROSITE-ProRule" id="PRU00201"/>
    </source>
</evidence>
<dbReference type="PANTHER" id="PTHR11267">
    <property type="entry name" value="T-BOX PROTEIN-RELATED"/>
    <property type="match status" value="1"/>
</dbReference>
<dbReference type="PROSITE" id="PS01264">
    <property type="entry name" value="TBOX_2"/>
    <property type="match status" value="1"/>
</dbReference>
<dbReference type="GO" id="GO:0001708">
    <property type="term" value="P:cell fate specification"/>
    <property type="evidence" value="ECO:0007669"/>
    <property type="project" value="TreeGrafter"/>
</dbReference>
<dbReference type="Pfam" id="PF00907">
    <property type="entry name" value="T-box"/>
    <property type="match status" value="1"/>
</dbReference>
<dbReference type="SUPFAM" id="SSF49417">
    <property type="entry name" value="p53-like transcription factors"/>
    <property type="match status" value="1"/>
</dbReference>
<keyword evidence="5 6" id="KW-0539">Nucleus</keyword>
<dbReference type="GO" id="GO:0000978">
    <property type="term" value="F:RNA polymerase II cis-regulatory region sequence-specific DNA binding"/>
    <property type="evidence" value="ECO:0007669"/>
    <property type="project" value="InterPro"/>
</dbReference>
<evidence type="ECO:0000256" key="1">
    <source>
        <dbReference type="ARBA" id="ARBA00004123"/>
    </source>
</evidence>
<dbReference type="EMBL" id="OC924407">
    <property type="protein sequence ID" value="CAD7655498.1"/>
    <property type="molecule type" value="Genomic_DNA"/>
</dbReference>
<dbReference type="InterPro" id="IPR046360">
    <property type="entry name" value="T-box_DNA-bd"/>
</dbReference>
<dbReference type="AlphaFoldDB" id="A0A7R9QRU4"/>
<dbReference type="GO" id="GO:0000785">
    <property type="term" value="C:chromatin"/>
    <property type="evidence" value="ECO:0007669"/>
    <property type="project" value="TreeGrafter"/>
</dbReference>
<proteinExistence type="predicted"/>
<feature type="region of interest" description="Disordered" evidence="7">
    <location>
        <begin position="342"/>
        <end position="364"/>
    </location>
</feature>
<evidence type="ECO:0000256" key="2">
    <source>
        <dbReference type="ARBA" id="ARBA00023015"/>
    </source>
</evidence>
<dbReference type="InterPro" id="IPR001699">
    <property type="entry name" value="TF_T-box"/>
</dbReference>
<comment type="caution">
    <text evidence="6">Lacks conserved residue(s) required for the propagation of feature annotation.</text>
</comment>
<dbReference type="Proteomes" id="UP000728032">
    <property type="component" value="Unassembled WGS sequence"/>
</dbReference>
<feature type="compositionally biased region" description="Gly residues" evidence="7">
    <location>
        <begin position="23"/>
        <end position="35"/>
    </location>
</feature>
<feature type="compositionally biased region" description="Gly residues" evidence="7">
    <location>
        <begin position="313"/>
        <end position="324"/>
    </location>
</feature>
<keyword evidence="2" id="KW-0805">Transcription regulation</keyword>
<feature type="region of interest" description="Disordered" evidence="7">
    <location>
        <begin position="246"/>
        <end position="325"/>
    </location>
</feature>
<name>A0A7R9QRU4_9ACAR</name>
<dbReference type="SMART" id="SM00425">
    <property type="entry name" value="TBOX"/>
    <property type="match status" value="1"/>
</dbReference>
<dbReference type="GO" id="GO:0005634">
    <property type="term" value="C:nucleus"/>
    <property type="evidence" value="ECO:0007669"/>
    <property type="project" value="UniProtKB-SubCell"/>
</dbReference>
<dbReference type="PROSITE" id="PS50252">
    <property type="entry name" value="TBOX_3"/>
    <property type="match status" value="1"/>
</dbReference>
<organism evidence="9">
    <name type="scientific">Oppiella nova</name>
    <dbReference type="NCBI Taxonomy" id="334625"/>
    <lineage>
        <taxon>Eukaryota</taxon>
        <taxon>Metazoa</taxon>
        <taxon>Ecdysozoa</taxon>
        <taxon>Arthropoda</taxon>
        <taxon>Chelicerata</taxon>
        <taxon>Arachnida</taxon>
        <taxon>Acari</taxon>
        <taxon>Acariformes</taxon>
        <taxon>Sarcoptiformes</taxon>
        <taxon>Oribatida</taxon>
        <taxon>Brachypylina</taxon>
        <taxon>Oppioidea</taxon>
        <taxon>Oppiidae</taxon>
        <taxon>Oppiella</taxon>
    </lineage>
</organism>
<feature type="region of interest" description="Disordered" evidence="7">
    <location>
        <begin position="21"/>
        <end position="43"/>
    </location>
</feature>
<evidence type="ECO:0000256" key="3">
    <source>
        <dbReference type="ARBA" id="ARBA00023125"/>
    </source>
</evidence>